<gene>
    <name evidence="1" type="primary">AVEN_188869_1</name>
    <name evidence="1" type="ORF">TNIN_167831</name>
</gene>
<organism evidence="1 2">
    <name type="scientific">Trichonephila inaurata madagascariensis</name>
    <dbReference type="NCBI Taxonomy" id="2747483"/>
    <lineage>
        <taxon>Eukaryota</taxon>
        <taxon>Metazoa</taxon>
        <taxon>Ecdysozoa</taxon>
        <taxon>Arthropoda</taxon>
        <taxon>Chelicerata</taxon>
        <taxon>Arachnida</taxon>
        <taxon>Araneae</taxon>
        <taxon>Araneomorphae</taxon>
        <taxon>Entelegynae</taxon>
        <taxon>Araneoidea</taxon>
        <taxon>Nephilidae</taxon>
        <taxon>Trichonephila</taxon>
        <taxon>Trichonephila inaurata</taxon>
    </lineage>
</organism>
<dbReference type="EMBL" id="BMAV01000558">
    <property type="protein sequence ID" value="GFY37920.1"/>
    <property type="molecule type" value="Genomic_DNA"/>
</dbReference>
<dbReference type="Proteomes" id="UP000886998">
    <property type="component" value="Unassembled WGS sequence"/>
</dbReference>
<name>A0A8X7BNK5_9ARAC</name>
<keyword evidence="2" id="KW-1185">Reference proteome</keyword>
<accession>A0A8X7BNK5</accession>
<sequence length="160" mass="18094">MKLFWRFTAALTCATALSPGFLFKPVLPMRPERRAALARKLKKLIDDYEGTKAPKLCKKLNLPLKELLKWLEKSNDPTAANKCHDFQHIVANNDYFSLQFLGYRRKVIRSALQTLPYDTPVCLKTSRALYFPCAATINMNCTVCSIAVATATAVEERPLL</sequence>
<protein>
    <submittedName>
        <fullName evidence="1">Uncharacterized protein</fullName>
    </submittedName>
</protein>
<evidence type="ECO:0000313" key="2">
    <source>
        <dbReference type="Proteomes" id="UP000886998"/>
    </source>
</evidence>
<dbReference type="AlphaFoldDB" id="A0A8X7BNK5"/>
<comment type="caution">
    <text evidence="1">The sequence shown here is derived from an EMBL/GenBank/DDBJ whole genome shotgun (WGS) entry which is preliminary data.</text>
</comment>
<evidence type="ECO:0000313" key="1">
    <source>
        <dbReference type="EMBL" id="GFY37920.1"/>
    </source>
</evidence>
<proteinExistence type="predicted"/>
<reference evidence="1" key="1">
    <citation type="submission" date="2020-08" db="EMBL/GenBank/DDBJ databases">
        <title>Multicomponent nature underlies the extraordinary mechanical properties of spider dragline silk.</title>
        <authorList>
            <person name="Kono N."/>
            <person name="Nakamura H."/>
            <person name="Mori M."/>
            <person name="Yoshida Y."/>
            <person name="Ohtoshi R."/>
            <person name="Malay A.D."/>
            <person name="Moran D.A.P."/>
            <person name="Tomita M."/>
            <person name="Numata K."/>
            <person name="Arakawa K."/>
        </authorList>
    </citation>
    <scope>NUCLEOTIDE SEQUENCE</scope>
</reference>